<accession>A0ABY7ZYT9</accession>
<sequence length="181" mass="19524">MHDSPSSPPAPPGGFTERLTLPWWLWLGGIAVGALLAVEIWMGGDGVRAWLPFAVLLPLTVAGLWWLGRIRIAVTDGELRVDDARLPVRFVADVVPLDAEGRREVLGVAADPLAFVVQRPWVGGAVQVLLDDPADPTPFWVVSTRHPVRLAEALLAARDATRPADREPVVTGEADRPATGR</sequence>
<evidence type="ECO:0000256" key="2">
    <source>
        <dbReference type="SAM" id="Phobius"/>
    </source>
</evidence>
<protein>
    <submittedName>
        <fullName evidence="3">DUF3093 domain-containing protein</fullName>
    </submittedName>
</protein>
<feature type="transmembrane region" description="Helical" evidence="2">
    <location>
        <begin position="49"/>
        <end position="68"/>
    </location>
</feature>
<keyword evidence="2" id="KW-0472">Membrane</keyword>
<dbReference type="Pfam" id="PF11292">
    <property type="entry name" value="DUF3093"/>
    <property type="match status" value="1"/>
</dbReference>
<reference evidence="3 4" key="1">
    <citation type="submission" date="2023-02" db="EMBL/GenBank/DDBJ databases">
        <authorList>
            <person name="Mo P."/>
        </authorList>
    </citation>
    <scope>NUCLEOTIDE SEQUENCE [LARGE SCALE GENOMIC DNA]</scope>
    <source>
        <strain evidence="3 4">HUAS 3</strain>
    </source>
</reference>
<keyword evidence="4" id="KW-1185">Reference proteome</keyword>
<keyword evidence="2" id="KW-0812">Transmembrane</keyword>
<dbReference type="Proteomes" id="UP001219605">
    <property type="component" value="Chromosome"/>
</dbReference>
<dbReference type="EMBL" id="CP118615">
    <property type="protein sequence ID" value="WDZ87618.1"/>
    <property type="molecule type" value="Genomic_DNA"/>
</dbReference>
<organism evidence="3 4">
    <name type="scientific">Micromonospora cathayae</name>
    <dbReference type="NCBI Taxonomy" id="3028804"/>
    <lineage>
        <taxon>Bacteria</taxon>
        <taxon>Bacillati</taxon>
        <taxon>Actinomycetota</taxon>
        <taxon>Actinomycetes</taxon>
        <taxon>Micromonosporales</taxon>
        <taxon>Micromonosporaceae</taxon>
        <taxon>Micromonospora</taxon>
    </lineage>
</organism>
<dbReference type="InterPro" id="IPR021443">
    <property type="entry name" value="DUF3093"/>
</dbReference>
<evidence type="ECO:0000313" key="4">
    <source>
        <dbReference type="Proteomes" id="UP001219605"/>
    </source>
</evidence>
<feature type="region of interest" description="Disordered" evidence="1">
    <location>
        <begin position="161"/>
        <end position="181"/>
    </location>
</feature>
<keyword evidence="2" id="KW-1133">Transmembrane helix</keyword>
<evidence type="ECO:0000313" key="3">
    <source>
        <dbReference type="EMBL" id="WDZ87618.1"/>
    </source>
</evidence>
<proteinExistence type="predicted"/>
<gene>
    <name evidence="3" type="ORF">PVK37_15010</name>
</gene>
<feature type="transmembrane region" description="Helical" evidence="2">
    <location>
        <begin position="23"/>
        <end position="42"/>
    </location>
</feature>
<name>A0ABY7ZYT9_9ACTN</name>
<dbReference type="RefSeq" id="WP_275034613.1">
    <property type="nucleotide sequence ID" value="NZ_CP118615.1"/>
</dbReference>
<evidence type="ECO:0000256" key="1">
    <source>
        <dbReference type="SAM" id="MobiDB-lite"/>
    </source>
</evidence>